<evidence type="ECO:0000256" key="1">
    <source>
        <dbReference type="ARBA" id="ARBA00010657"/>
    </source>
</evidence>
<dbReference type="PATRIC" id="fig|1265822.4.peg.4270"/>
<dbReference type="NCBIfam" id="NF041497">
    <property type="entry name" value="MobV"/>
    <property type="match status" value="1"/>
</dbReference>
<name>W7D0V0_9LIST</name>
<gene>
    <name evidence="3" type="ORF">MCOL2_20888</name>
</gene>
<dbReference type="InterPro" id="IPR001668">
    <property type="entry name" value="Mob_Pre"/>
</dbReference>
<keyword evidence="2" id="KW-0175">Coiled coil</keyword>
<evidence type="ECO:0000313" key="3">
    <source>
        <dbReference type="EMBL" id="EUJ42700.1"/>
    </source>
</evidence>
<accession>W7D0V0</accession>
<comment type="caution">
    <text evidence="3">The sequence shown here is derived from an EMBL/GenBank/DDBJ whole genome shotgun (WGS) entry which is preliminary data.</text>
</comment>
<evidence type="ECO:0000256" key="2">
    <source>
        <dbReference type="SAM" id="Coils"/>
    </source>
</evidence>
<organism evidence="3 4">
    <name type="scientific">Listeria fleischmannii FSL S10-1203</name>
    <dbReference type="NCBI Taxonomy" id="1265822"/>
    <lineage>
        <taxon>Bacteria</taxon>
        <taxon>Bacillati</taxon>
        <taxon>Bacillota</taxon>
        <taxon>Bacilli</taxon>
        <taxon>Bacillales</taxon>
        <taxon>Listeriaceae</taxon>
        <taxon>Listeria</taxon>
    </lineage>
</organism>
<dbReference type="GO" id="GO:0006310">
    <property type="term" value="P:DNA recombination"/>
    <property type="evidence" value="ECO:0007669"/>
    <property type="project" value="InterPro"/>
</dbReference>
<comment type="similarity">
    <text evidence="1">Belongs to the plasmid mobilization pre family.</text>
</comment>
<dbReference type="Pfam" id="PF01076">
    <property type="entry name" value="Mob_Pre"/>
    <property type="match status" value="1"/>
</dbReference>
<dbReference type="GO" id="GO:0003677">
    <property type="term" value="F:DNA binding"/>
    <property type="evidence" value="ECO:0007669"/>
    <property type="project" value="InterPro"/>
</dbReference>
<evidence type="ECO:0000313" key="4">
    <source>
        <dbReference type="Proteomes" id="UP000019241"/>
    </source>
</evidence>
<protein>
    <submittedName>
        <fullName evidence="3">MobE mobilization protein</fullName>
    </submittedName>
</protein>
<dbReference type="AlphaFoldDB" id="W7D0V0"/>
<sequence>MAKKMKAGNLSGLQHHVQRETQHHTNPDIDTTKSHLNYDLIHGDQSISFHKHVQDIIASQRTSQRAIRKDAVLVHTWIISSDTAFFEELSPSETKRYFEVATQYFADRYGTQNIAYAHVHLDETTPHMHIGIVPMTEDGRLSAKTLFSRNALREIQGQLASVLQMEGFDIQRGEENSKREHLSVAEFKLQAKQRELERLEHKQAELIAKSTQLDPTKFIHAAVDEQVEQKQPGWFGKWEDVPTGRKILDATTFDEIKDLVEGYQAQAIQIERQQHHIQSLEQKQQQQARQMQHFETRLAQKEQINQHLQAQLHKTEKEATKWRKIAETWKQVVTRLLPELGREVSQKIGIFLGKQLDRVKIAVRQVFQPHDPLRDAAEHGQALSLNQRLYIADMCQWEDQPLQSDSQTKEWATTPFTPIMQDDSYRERILFRLEAIERWEQTDPITFLEYNWPEQARHELSNYLDKPSEEQARYLQQEVAIHIQRQERNAHKARIQDYGRDFTR</sequence>
<dbReference type="EMBL" id="AODM01000108">
    <property type="protein sequence ID" value="EUJ42700.1"/>
    <property type="molecule type" value="Genomic_DNA"/>
</dbReference>
<feature type="coiled-coil region" evidence="2">
    <location>
        <begin position="182"/>
        <end position="209"/>
    </location>
</feature>
<dbReference type="Gene3D" id="3.30.930.30">
    <property type="match status" value="1"/>
</dbReference>
<dbReference type="CDD" id="cd17242">
    <property type="entry name" value="MobM_relaxase"/>
    <property type="match status" value="1"/>
</dbReference>
<reference evidence="3 4" key="1">
    <citation type="submission" date="2012-12" db="EMBL/GenBank/DDBJ databases">
        <title>Novel taxa of Listeriaceae from agricultural environments in the United States.</title>
        <authorList>
            <person name="den Bakker H.C."/>
            <person name="Allred A."/>
            <person name="Warchocki S."/>
            <person name="Wright E.M."/>
            <person name="Burrell A."/>
            <person name="Nightingale K.K."/>
            <person name="Kephart D."/>
            <person name="Wiedmann M."/>
        </authorList>
    </citation>
    <scope>NUCLEOTIDE SEQUENCE [LARGE SCALE GENOMIC DNA]</scope>
    <source>
        <strain evidence="3 4">FSL S10-1203</strain>
    </source>
</reference>
<proteinExistence type="inferred from homology"/>
<dbReference type="Proteomes" id="UP000019241">
    <property type="component" value="Unassembled WGS sequence"/>
</dbReference>
<feature type="coiled-coil region" evidence="2">
    <location>
        <begin position="253"/>
        <end position="325"/>
    </location>
</feature>